<evidence type="ECO:0000313" key="2">
    <source>
        <dbReference type="Proteomes" id="UP001328733"/>
    </source>
</evidence>
<protein>
    <submittedName>
        <fullName evidence="1">Uncharacterized protein</fullName>
    </submittedName>
</protein>
<comment type="caution">
    <text evidence="1">The sequence shown here is derived from an EMBL/GenBank/DDBJ whole genome shotgun (WGS) entry which is preliminary data.</text>
</comment>
<dbReference type="AlphaFoldDB" id="A0AAW9QTY9"/>
<reference evidence="1 2" key="1">
    <citation type="submission" date="2024-01" db="EMBL/GenBank/DDBJ databases">
        <title>Genomic insights into the taxonomy and metabolism of the cyanobacterium Pannus brasiliensis CCIBt3594.</title>
        <authorList>
            <person name="Machado M."/>
            <person name="Botero N.B."/>
            <person name="Andreote A.P.D."/>
            <person name="Feitosa A.M.T."/>
            <person name="Popin R."/>
            <person name="Sivonen K."/>
            <person name="Fiore M.F."/>
        </authorList>
    </citation>
    <scope>NUCLEOTIDE SEQUENCE [LARGE SCALE GENOMIC DNA]</scope>
    <source>
        <strain evidence="1 2">CCIBt3594</strain>
    </source>
</reference>
<accession>A0AAW9QTY9</accession>
<organism evidence="1 2">
    <name type="scientific">Pannus brasiliensis CCIBt3594</name>
    <dbReference type="NCBI Taxonomy" id="1427578"/>
    <lineage>
        <taxon>Bacteria</taxon>
        <taxon>Bacillati</taxon>
        <taxon>Cyanobacteriota</taxon>
        <taxon>Cyanophyceae</taxon>
        <taxon>Oscillatoriophycideae</taxon>
        <taxon>Chroococcales</taxon>
        <taxon>Microcystaceae</taxon>
        <taxon>Pannus</taxon>
    </lineage>
</organism>
<gene>
    <name evidence="1" type="ORF">V0288_16580</name>
</gene>
<proteinExistence type="predicted"/>
<sequence>MKNFQDRNARLNCLETHHIDFDNITRGINPEIGQKSQVFTQNFPIGANTKLATLEYVPGGRYTYPIAYFLTRYRQPEIALGTCVTDEFSYPTFLKAIEDDRTGLPCSSDPAYFRLSNPGKAVRILFDLILKNRWNLYLNKGEKTYP</sequence>
<dbReference type="RefSeq" id="WP_332866228.1">
    <property type="nucleotide sequence ID" value="NZ_JBAFSM010000034.1"/>
</dbReference>
<evidence type="ECO:0000313" key="1">
    <source>
        <dbReference type="EMBL" id="MEG3438745.1"/>
    </source>
</evidence>
<dbReference type="Proteomes" id="UP001328733">
    <property type="component" value="Unassembled WGS sequence"/>
</dbReference>
<keyword evidence="2" id="KW-1185">Reference proteome</keyword>
<name>A0AAW9QTY9_9CHRO</name>
<dbReference type="EMBL" id="JBAFSM010000034">
    <property type="protein sequence ID" value="MEG3438745.1"/>
    <property type="molecule type" value="Genomic_DNA"/>
</dbReference>